<dbReference type="PROSITE" id="PS51296">
    <property type="entry name" value="RIESKE"/>
    <property type="match status" value="1"/>
</dbReference>
<feature type="domain" description="Rieske" evidence="6">
    <location>
        <begin position="6"/>
        <end position="110"/>
    </location>
</feature>
<evidence type="ECO:0000256" key="1">
    <source>
        <dbReference type="ARBA" id="ARBA00022714"/>
    </source>
</evidence>
<gene>
    <name evidence="7" type="ORF">PPSIR1_15015</name>
</gene>
<keyword evidence="5" id="KW-0411">Iron-sulfur</keyword>
<dbReference type="STRING" id="391625.PPSIR1_15015"/>
<keyword evidence="3" id="KW-0560">Oxidoreductase</keyword>
<dbReference type="GO" id="GO:0005506">
    <property type="term" value="F:iron ion binding"/>
    <property type="evidence" value="ECO:0007669"/>
    <property type="project" value="InterPro"/>
</dbReference>
<dbReference type="Gene3D" id="2.102.10.10">
    <property type="entry name" value="Rieske [2Fe-2S] iron-sulphur domain"/>
    <property type="match status" value="1"/>
</dbReference>
<dbReference type="GO" id="GO:0016491">
    <property type="term" value="F:oxidoreductase activity"/>
    <property type="evidence" value="ECO:0007669"/>
    <property type="project" value="UniProtKB-KW"/>
</dbReference>
<dbReference type="OrthoDB" id="9767869at2"/>
<dbReference type="Gene3D" id="3.90.380.10">
    <property type="entry name" value="Naphthalene 1,2-dioxygenase Alpha Subunit, Chain A, domain 1"/>
    <property type="match status" value="1"/>
</dbReference>
<reference evidence="7 8" key="1">
    <citation type="submission" date="2007-06" db="EMBL/GenBank/DDBJ databases">
        <authorList>
            <person name="Shimkets L."/>
            <person name="Ferriera S."/>
            <person name="Johnson J."/>
            <person name="Kravitz S."/>
            <person name="Beeson K."/>
            <person name="Sutton G."/>
            <person name="Rogers Y.-H."/>
            <person name="Friedman R."/>
            <person name="Frazier M."/>
            <person name="Venter J.C."/>
        </authorList>
    </citation>
    <scope>NUCLEOTIDE SEQUENCE [LARGE SCALE GENOMIC DNA]</scope>
    <source>
        <strain evidence="7 8">SIR-1</strain>
    </source>
</reference>
<dbReference type="Proteomes" id="UP000005801">
    <property type="component" value="Unassembled WGS sequence"/>
</dbReference>
<keyword evidence="1" id="KW-0001">2Fe-2S</keyword>
<dbReference type="InterPro" id="IPR015881">
    <property type="entry name" value="ARHD_Rieske_2Fe_2S"/>
</dbReference>
<keyword evidence="4" id="KW-0408">Iron</keyword>
<evidence type="ECO:0000313" key="8">
    <source>
        <dbReference type="Proteomes" id="UP000005801"/>
    </source>
</evidence>
<proteinExistence type="predicted"/>
<dbReference type="SUPFAM" id="SSF50022">
    <property type="entry name" value="ISP domain"/>
    <property type="match status" value="1"/>
</dbReference>
<sequence length="331" mass="37172">MLPNYWYPILFSRRVRQRPVALRRGGVDLVLFRNARRELVCLRDRCPHRGVPLSLGFVRAGRLVCGYHGFEFDDAGACVRMPCEGPDARIPAGMCTDRFPVRERDGIVWMFWGADGLAEATELPYLRATVGYAGTSHDSELEWPLSFTNSLENNFDIHHFNYVHGSQVSMVRVGSLVGESAVELRPDGLDYRANAEPLPGERGRTRRFLVEYRAPSLQAINVDQTGMVTVYDCPIDADTTFRMLRMYQPITIPVVGKLAAMGFTLMAGKYAQLNEDLPFARHVAPPGQDRPVRADAGITAFRKFVRQRLLDARADELPEHVAAAMAWHAPP</sequence>
<keyword evidence="2" id="KW-0479">Metal-binding</keyword>
<dbReference type="eggNOG" id="COG4638">
    <property type="taxonomic scope" value="Bacteria"/>
</dbReference>
<evidence type="ECO:0000256" key="3">
    <source>
        <dbReference type="ARBA" id="ARBA00023002"/>
    </source>
</evidence>
<comment type="caution">
    <text evidence="7">The sequence shown here is derived from an EMBL/GenBank/DDBJ whole genome shotgun (WGS) entry which is preliminary data.</text>
</comment>
<protein>
    <submittedName>
        <fullName evidence="7">Iron-sulfur cluster-binding protein, Rieske family</fullName>
    </submittedName>
</protein>
<dbReference type="EMBL" id="ABCS01000029">
    <property type="protein sequence ID" value="EDM78559.1"/>
    <property type="molecule type" value="Genomic_DNA"/>
</dbReference>
<dbReference type="InterPro" id="IPR017941">
    <property type="entry name" value="Rieske_2Fe-2S"/>
</dbReference>
<dbReference type="PANTHER" id="PTHR21266">
    <property type="entry name" value="IRON-SULFUR DOMAIN CONTAINING PROTEIN"/>
    <property type="match status" value="1"/>
</dbReference>
<dbReference type="SUPFAM" id="SSF55961">
    <property type="entry name" value="Bet v1-like"/>
    <property type="match status" value="1"/>
</dbReference>
<dbReference type="PANTHER" id="PTHR21266:SF59">
    <property type="entry name" value="BLR4922 PROTEIN"/>
    <property type="match status" value="1"/>
</dbReference>
<dbReference type="InterPro" id="IPR050584">
    <property type="entry name" value="Cholesterol_7-desaturase"/>
</dbReference>
<accession>A6G6D0</accession>
<dbReference type="AlphaFoldDB" id="A6G6D0"/>
<name>A6G6D0_9BACT</name>
<organism evidence="7 8">
    <name type="scientific">Plesiocystis pacifica SIR-1</name>
    <dbReference type="NCBI Taxonomy" id="391625"/>
    <lineage>
        <taxon>Bacteria</taxon>
        <taxon>Pseudomonadati</taxon>
        <taxon>Myxococcota</taxon>
        <taxon>Polyangia</taxon>
        <taxon>Nannocystales</taxon>
        <taxon>Nannocystaceae</taxon>
        <taxon>Plesiocystis</taxon>
    </lineage>
</organism>
<dbReference type="Pfam" id="PF00355">
    <property type="entry name" value="Rieske"/>
    <property type="match status" value="1"/>
</dbReference>
<evidence type="ECO:0000259" key="6">
    <source>
        <dbReference type="PROSITE" id="PS51296"/>
    </source>
</evidence>
<keyword evidence="8" id="KW-1185">Reference proteome</keyword>
<dbReference type="GO" id="GO:0051537">
    <property type="term" value="F:2 iron, 2 sulfur cluster binding"/>
    <property type="evidence" value="ECO:0007669"/>
    <property type="project" value="UniProtKB-KW"/>
</dbReference>
<evidence type="ECO:0000256" key="4">
    <source>
        <dbReference type="ARBA" id="ARBA00023004"/>
    </source>
</evidence>
<evidence type="ECO:0000256" key="2">
    <source>
        <dbReference type="ARBA" id="ARBA00022723"/>
    </source>
</evidence>
<dbReference type="RefSeq" id="WP_006972279.1">
    <property type="nucleotide sequence ID" value="NZ_ABCS01000029.1"/>
</dbReference>
<evidence type="ECO:0000313" key="7">
    <source>
        <dbReference type="EMBL" id="EDM78559.1"/>
    </source>
</evidence>
<evidence type="ECO:0000256" key="5">
    <source>
        <dbReference type="ARBA" id="ARBA00023014"/>
    </source>
</evidence>
<dbReference type="PROSITE" id="PS00570">
    <property type="entry name" value="RING_HYDROXYL_ALPHA"/>
    <property type="match status" value="1"/>
</dbReference>
<dbReference type="InterPro" id="IPR036922">
    <property type="entry name" value="Rieske_2Fe-2S_sf"/>
</dbReference>